<keyword evidence="3" id="KW-1185">Reference proteome</keyword>
<comment type="caution">
    <text evidence="2">The sequence shown here is derived from an EMBL/GenBank/DDBJ whole genome shotgun (WGS) entry which is preliminary data.</text>
</comment>
<dbReference type="EMBL" id="JADBGQ010000001">
    <property type="protein sequence ID" value="KAG5416374.1"/>
    <property type="molecule type" value="Genomic_DNA"/>
</dbReference>
<sequence length="112" mass="12492">MFRCRDINFLPLSHRLPHNISIQDGTSIVRLHGYADLVPSHISGSAQGRVRHRSRKSIPLSWPNKPQSSPAKLLPLSSSDMFHQGQEIPPCSLASSSLGSSQECERRTWHPS</sequence>
<accession>A0ABQ7NZV8</accession>
<evidence type="ECO:0000313" key="2">
    <source>
        <dbReference type="EMBL" id="KAG5416374.1"/>
    </source>
</evidence>
<protein>
    <submittedName>
        <fullName evidence="2">Uncharacterized protein</fullName>
    </submittedName>
</protein>
<organism evidence="2 3">
    <name type="scientific">Brassica rapa subsp. trilocularis</name>
    <dbReference type="NCBI Taxonomy" id="1813537"/>
    <lineage>
        <taxon>Eukaryota</taxon>
        <taxon>Viridiplantae</taxon>
        <taxon>Streptophyta</taxon>
        <taxon>Embryophyta</taxon>
        <taxon>Tracheophyta</taxon>
        <taxon>Spermatophyta</taxon>
        <taxon>Magnoliopsida</taxon>
        <taxon>eudicotyledons</taxon>
        <taxon>Gunneridae</taxon>
        <taxon>Pentapetalae</taxon>
        <taxon>rosids</taxon>
        <taxon>malvids</taxon>
        <taxon>Brassicales</taxon>
        <taxon>Brassicaceae</taxon>
        <taxon>Brassiceae</taxon>
        <taxon>Brassica</taxon>
    </lineage>
</organism>
<gene>
    <name evidence="2" type="primary">A01g511200.1_BraROA</name>
    <name evidence="2" type="ORF">IGI04_003941</name>
</gene>
<feature type="compositionally biased region" description="Basic and acidic residues" evidence="1">
    <location>
        <begin position="103"/>
        <end position="112"/>
    </location>
</feature>
<name>A0ABQ7NZV8_BRACM</name>
<feature type="compositionally biased region" description="Low complexity" evidence="1">
    <location>
        <begin position="92"/>
        <end position="101"/>
    </location>
</feature>
<evidence type="ECO:0000256" key="1">
    <source>
        <dbReference type="SAM" id="MobiDB-lite"/>
    </source>
</evidence>
<evidence type="ECO:0000313" key="3">
    <source>
        <dbReference type="Proteomes" id="UP000823674"/>
    </source>
</evidence>
<feature type="compositionally biased region" description="Low complexity" evidence="1">
    <location>
        <begin position="66"/>
        <end position="79"/>
    </location>
</feature>
<dbReference type="Proteomes" id="UP000823674">
    <property type="component" value="Chromosome A01"/>
</dbReference>
<proteinExistence type="predicted"/>
<reference evidence="2 3" key="1">
    <citation type="submission" date="2021-03" db="EMBL/GenBank/DDBJ databases">
        <authorList>
            <person name="King G.J."/>
            <person name="Bancroft I."/>
            <person name="Baten A."/>
            <person name="Bloomfield J."/>
            <person name="Borpatragohain P."/>
            <person name="He Z."/>
            <person name="Irish N."/>
            <person name="Irwin J."/>
            <person name="Liu K."/>
            <person name="Mauleon R.P."/>
            <person name="Moore J."/>
            <person name="Morris R."/>
            <person name="Ostergaard L."/>
            <person name="Wang B."/>
            <person name="Wells R."/>
        </authorList>
    </citation>
    <scope>NUCLEOTIDE SEQUENCE [LARGE SCALE GENOMIC DNA]</scope>
    <source>
        <strain evidence="2">R-o-18</strain>
        <tissue evidence="2">Leaf</tissue>
    </source>
</reference>
<feature type="region of interest" description="Disordered" evidence="1">
    <location>
        <begin position="42"/>
        <end position="112"/>
    </location>
</feature>